<sequence>MAKRSNLVNERKEMHLTQDQLSTKLDIATVTLRKIENGSGLSNELAVKMANFFKKPLEYLFPDIFLLDFDTKGSKRNNPA</sequence>
<name>A0ACD5DD11_9LACO</name>
<dbReference type="Proteomes" id="UP001149860">
    <property type="component" value="Chromosome"/>
</dbReference>
<evidence type="ECO:0000313" key="2">
    <source>
        <dbReference type="Proteomes" id="UP001149860"/>
    </source>
</evidence>
<accession>A0ACD5DD11</accession>
<organism evidence="1 2">
    <name type="scientific">Lentilactobacillus terminaliae</name>
    <dbReference type="NCBI Taxonomy" id="3003483"/>
    <lineage>
        <taxon>Bacteria</taxon>
        <taxon>Bacillati</taxon>
        <taxon>Bacillota</taxon>
        <taxon>Bacilli</taxon>
        <taxon>Lactobacillales</taxon>
        <taxon>Lactobacillaceae</taxon>
        <taxon>Lentilactobacillus</taxon>
    </lineage>
</organism>
<dbReference type="EMBL" id="CP168151">
    <property type="protein sequence ID" value="XFD39278.1"/>
    <property type="molecule type" value="Genomic_DNA"/>
</dbReference>
<protein>
    <submittedName>
        <fullName evidence="1">Helix-turn-helix transcriptional regulator</fullName>
    </submittedName>
</protein>
<keyword evidence="2" id="KW-1185">Reference proteome</keyword>
<reference evidence="1" key="1">
    <citation type="submission" date="2024-08" db="EMBL/GenBank/DDBJ databases">
        <title>Lentilactobacillus sp. nov., isolated from tree bark.</title>
        <authorList>
            <person name="Phuengjayaem S."/>
            <person name="Tanasupawat S."/>
        </authorList>
    </citation>
    <scope>NUCLEOTIDE SEQUENCE</scope>
    <source>
        <strain evidence="1">SPB1-3</strain>
    </source>
</reference>
<evidence type="ECO:0000313" key="1">
    <source>
        <dbReference type="EMBL" id="XFD39278.1"/>
    </source>
</evidence>
<gene>
    <name evidence="1" type="ORF">O0236_007515</name>
</gene>
<proteinExistence type="predicted"/>